<reference evidence="2 3" key="1">
    <citation type="journal article" date="2016" name="Mol. Biol. Evol.">
        <title>Comparative Genomics of Early-Diverging Mushroom-Forming Fungi Provides Insights into the Origins of Lignocellulose Decay Capabilities.</title>
        <authorList>
            <person name="Nagy L.G."/>
            <person name="Riley R."/>
            <person name="Tritt A."/>
            <person name="Adam C."/>
            <person name="Daum C."/>
            <person name="Floudas D."/>
            <person name="Sun H."/>
            <person name="Yadav J.S."/>
            <person name="Pangilinan J."/>
            <person name="Larsson K.H."/>
            <person name="Matsuura K."/>
            <person name="Barry K."/>
            <person name="Labutti K."/>
            <person name="Kuo R."/>
            <person name="Ohm R.A."/>
            <person name="Bhattacharya S.S."/>
            <person name="Shirouzu T."/>
            <person name="Yoshinaga Y."/>
            <person name="Martin F.M."/>
            <person name="Grigoriev I.V."/>
            <person name="Hibbett D.S."/>
        </authorList>
    </citation>
    <scope>NUCLEOTIDE SEQUENCE [LARGE SCALE GENOMIC DNA]</scope>
    <source>
        <strain evidence="2 3">CBS 109695</strain>
    </source>
</reference>
<dbReference type="Gene3D" id="1.25.10.10">
    <property type="entry name" value="Leucine-rich Repeat Variant"/>
    <property type="match status" value="1"/>
</dbReference>
<proteinExistence type="predicted"/>
<evidence type="ECO:0000259" key="1">
    <source>
        <dbReference type="Pfam" id="PF03378"/>
    </source>
</evidence>
<protein>
    <recommendedName>
        <fullName evidence="1">Exportin-2 C-terminal domain-containing protein</fullName>
    </recommendedName>
</protein>
<feature type="non-terminal residue" evidence="2">
    <location>
        <position position="1"/>
    </location>
</feature>
<dbReference type="Proteomes" id="UP000076532">
    <property type="component" value="Unassembled WGS sequence"/>
</dbReference>
<feature type="non-terminal residue" evidence="2">
    <location>
        <position position="61"/>
    </location>
</feature>
<dbReference type="OrthoDB" id="3268246at2759"/>
<gene>
    <name evidence="2" type="ORF">FIBSPDRAFT_667747</name>
</gene>
<dbReference type="InterPro" id="IPR005043">
    <property type="entry name" value="XPO2_C"/>
</dbReference>
<accession>A0A166IJJ4</accession>
<dbReference type="AlphaFoldDB" id="A0A166IJJ4"/>
<dbReference type="Pfam" id="PF03378">
    <property type="entry name" value="CAS_CSE1"/>
    <property type="match status" value="1"/>
</dbReference>
<sequence length="61" mass="6743">LVAILDVISKNPSNPHFDRYIFESTTALMKFQGASGSENTLPTSEQALFGPFTVIIQQEIE</sequence>
<evidence type="ECO:0000313" key="3">
    <source>
        <dbReference type="Proteomes" id="UP000076532"/>
    </source>
</evidence>
<dbReference type="STRING" id="436010.A0A166IJJ4"/>
<name>A0A166IJJ4_9AGAM</name>
<evidence type="ECO:0000313" key="2">
    <source>
        <dbReference type="EMBL" id="KZP19893.1"/>
    </source>
</evidence>
<dbReference type="GO" id="GO:0031267">
    <property type="term" value="F:small GTPase binding"/>
    <property type="evidence" value="ECO:0007669"/>
    <property type="project" value="InterPro"/>
</dbReference>
<feature type="domain" description="Exportin-2 C-terminal" evidence="1">
    <location>
        <begin position="1"/>
        <end position="60"/>
    </location>
</feature>
<organism evidence="2 3">
    <name type="scientific">Athelia psychrophila</name>
    <dbReference type="NCBI Taxonomy" id="1759441"/>
    <lineage>
        <taxon>Eukaryota</taxon>
        <taxon>Fungi</taxon>
        <taxon>Dikarya</taxon>
        <taxon>Basidiomycota</taxon>
        <taxon>Agaricomycotina</taxon>
        <taxon>Agaricomycetes</taxon>
        <taxon>Agaricomycetidae</taxon>
        <taxon>Atheliales</taxon>
        <taxon>Atheliaceae</taxon>
        <taxon>Athelia</taxon>
    </lineage>
</organism>
<dbReference type="InterPro" id="IPR011989">
    <property type="entry name" value="ARM-like"/>
</dbReference>
<keyword evidence="3" id="KW-1185">Reference proteome</keyword>
<dbReference type="EMBL" id="KV417559">
    <property type="protein sequence ID" value="KZP19893.1"/>
    <property type="molecule type" value="Genomic_DNA"/>
</dbReference>